<evidence type="ECO:0000256" key="5">
    <source>
        <dbReference type="ARBA" id="ARBA00022692"/>
    </source>
</evidence>
<dbReference type="Pfam" id="PF00528">
    <property type="entry name" value="BPD_transp_1"/>
    <property type="match status" value="1"/>
</dbReference>
<dbReference type="InterPro" id="IPR035906">
    <property type="entry name" value="MetI-like_sf"/>
</dbReference>
<dbReference type="EMBL" id="PDJQ01000001">
    <property type="protein sequence ID" value="PFG72862.1"/>
    <property type="molecule type" value="Genomic_DNA"/>
</dbReference>
<dbReference type="SUPFAM" id="SSF161098">
    <property type="entry name" value="MetI-like"/>
    <property type="match status" value="1"/>
</dbReference>
<dbReference type="InterPro" id="IPR000515">
    <property type="entry name" value="MetI-like"/>
</dbReference>
<dbReference type="RefSeq" id="WP_098502363.1">
    <property type="nucleotide sequence ID" value="NZ_PDJQ01000001.1"/>
</dbReference>
<protein>
    <recommendedName>
        <fullName evidence="8">Phosphate transport system permease protein PstA</fullName>
    </recommendedName>
</protein>
<evidence type="ECO:0000256" key="2">
    <source>
        <dbReference type="ARBA" id="ARBA00007069"/>
    </source>
</evidence>
<dbReference type="PANTHER" id="PTHR43470:SF5">
    <property type="entry name" value="PHOSPHATE TRANSPORT SYSTEM PERMEASE PROTEIN PSTA"/>
    <property type="match status" value="1"/>
</dbReference>
<evidence type="ECO:0000313" key="10">
    <source>
        <dbReference type="EMBL" id="PFG72862.1"/>
    </source>
</evidence>
<evidence type="ECO:0000256" key="4">
    <source>
        <dbReference type="ARBA" id="ARBA00022475"/>
    </source>
</evidence>
<gene>
    <name evidence="10" type="ORF">A9A59_0053</name>
</gene>
<reference evidence="10 11" key="1">
    <citation type="submission" date="2017-09" db="EMBL/GenBank/DDBJ databases">
        <title>Sequencing the genomes of two abundant thermophiles in Great Basin hot springs: Thermocrinis jamiesonii and novel Chloroflexi Thermoflexus hugenholtzii.</title>
        <authorList>
            <person name="Hedlund B."/>
        </authorList>
    </citation>
    <scope>NUCLEOTIDE SEQUENCE [LARGE SCALE GENOMIC DNA]</scope>
    <source>
        <strain evidence="10 11">G233</strain>
    </source>
</reference>
<dbReference type="AlphaFoldDB" id="A0A2A9HCH4"/>
<name>A0A2A9HCH4_TEPT2</name>
<dbReference type="GO" id="GO:0035435">
    <property type="term" value="P:phosphate ion transmembrane transport"/>
    <property type="evidence" value="ECO:0007669"/>
    <property type="project" value="InterPro"/>
</dbReference>
<feature type="transmembrane region" description="Helical" evidence="8">
    <location>
        <begin position="152"/>
        <end position="171"/>
    </location>
</feature>
<sequence>MAVTTAEQFPAREQFRPRLGFRKVTGAIFTGIGLVAIAVGLGMLLWLLVDTFVSGLPWLDWQFLTSFDSRFPDRAGAKAAIYGTAYMMFFTIVLALPIGVMSAIYLEEYAREGKLKSFIQINISNLAAVPSIIYGLLGLQVFVRWMELGRSVLAGSLTMALLILPIIVVATQEALRAVPPSIRDASYGVGATRWETIRYHVLPYALPGILTGNILAASRAIGESAPLITIGALTYVPFTPDNPLDRFTVLPIQIFNWVSRPQQDFQGVAAAGIIVLLVVLLLMNSVAIFLRQKLQRRF</sequence>
<keyword evidence="3" id="KW-0813">Transport</keyword>
<evidence type="ECO:0000256" key="7">
    <source>
        <dbReference type="ARBA" id="ARBA00023136"/>
    </source>
</evidence>
<feature type="domain" description="ABC transmembrane type-1" evidence="9">
    <location>
        <begin position="81"/>
        <end position="287"/>
    </location>
</feature>
<dbReference type="CDD" id="cd06261">
    <property type="entry name" value="TM_PBP2"/>
    <property type="match status" value="1"/>
</dbReference>
<dbReference type="PROSITE" id="PS50928">
    <property type="entry name" value="ABC_TM1"/>
    <property type="match status" value="1"/>
</dbReference>
<comment type="caution">
    <text evidence="10">The sequence shown here is derived from an EMBL/GenBank/DDBJ whole genome shotgun (WGS) entry which is preliminary data.</text>
</comment>
<accession>A0A2A9HCH4</accession>
<keyword evidence="6 8" id="KW-1133">Transmembrane helix</keyword>
<dbReference type="InterPro" id="IPR005672">
    <property type="entry name" value="Phosphate_PstA"/>
</dbReference>
<keyword evidence="4 8" id="KW-1003">Cell membrane</keyword>
<proteinExistence type="inferred from homology"/>
<keyword evidence="5 8" id="KW-0812">Transmembrane</keyword>
<keyword evidence="7 8" id="KW-0472">Membrane</keyword>
<evidence type="ECO:0000256" key="8">
    <source>
        <dbReference type="RuleBase" id="RU363043"/>
    </source>
</evidence>
<evidence type="ECO:0000259" key="9">
    <source>
        <dbReference type="PROSITE" id="PS50928"/>
    </source>
</evidence>
<feature type="transmembrane region" description="Helical" evidence="8">
    <location>
        <begin position="268"/>
        <end position="290"/>
    </location>
</feature>
<evidence type="ECO:0000256" key="6">
    <source>
        <dbReference type="ARBA" id="ARBA00022989"/>
    </source>
</evidence>
<dbReference type="NCBIfam" id="TIGR00974">
    <property type="entry name" value="3a0107s02c"/>
    <property type="match status" value="1"/>
</dbReference>
<comment type="similarity">
    <text evidence="2 8">Belongs to the binding-protein-dependent transport system permease family. CysTW subfamily.</text>
</comment>
<keyword evidence="11" id="KW-1185">Reference proteome</keyword>
<dbReference type="PANTHER" id="PTHR43470">
    <property type="entry name" value="PHOSPHATE TRANSPORT SYSTEM PERMEASE PROTEIN PSTA-RELATED"/>
    <property type="match status" value="1"/>
</dbReference>
<feature type="transmembrane region" description="Helical" evidence="8">
    <location>
        <begin position="201"/>
        <end position="221"/>
    </location>
</feature>
<evidence type="ECO:0000256" key="1">
    <source>
        <dbReference type="ARBA" id="ARBA00004651"/>
    </source>
</evidence>
<feature type="transmembrane region" description="Helical" evidence="8">
    <location>
        <begin position="126"/>
        <end position="146"/>
    </location>
</feature>
<feature type="transmembrane region" description="Helical" evidence="8">
    <location>
        <begin position="24"/>
        <end position="49"/>
    </location>
</feature>
<dbReference type="GO" id="GO:0005886">
    <property type="term" value="C:plasma membrane"/>
    <property type="evidence" value="ECO:0007669"/>
    <property type="project" value="UniProtKB-SubCell"/>
</dbReference>
<comment type="subcellular location">
    <subcellularLocation>
        <location evidence="1 8">Cell membrane</location>
        <topology evidence="1 8">Multi-pass membrane protein</topology>
    </subcellularLocation>
</comment>
<evidence type="ECO:0000256" key="3">
    <source>
        <dbReference type="ARBA" id="ARBA00022448"/>
    </source>
</evidence>
<dbReference type="GO" id="GO:0005315">
    <property type="term" value="F:phosphate transmembrane transporter activity"/>
    <property type="evidence" value="ECO:0007669"/>
    <property type="project" value="InterPro"/>
</dbReference>
<evidence type="ECO:0000313" key="11">
    <source>
        <dbReference type="Proteomes" id="UP000223071"/>
    </source>
</evidence>
<organism evidence="10 11">
    <name type="scientific">Tepidiforma thermophila (strain KCTC 52669 / CGMCC 1.13589 / G233)</name>
    <dbReference type="NCBI Taxonomy" id="2761530"/>
    <lineage>
        <taxon>Bacteria</taxon>
        <taxon>Bacillati</taxon>
        <taxon>Chloroflexota</taxon>
        <taxon>Tepidiformia</taxon>
        <taxon>Tepidiformales</taxon>
        <taxon>Tepidiformaceae</taxon>
        <taxon>Tepidiforma</taxon>
    </lineage>
</organism>
<feature type="transmembrane region" description="Helical" evidence="8">
    <location>
        <begin position="79"/>
        <end position="106"/>
    </location>
</feature>
<dbReference type="Proteomes" id="UP000223071">
    <property type="component" value="Unassembled WGS sequence"/>
</dbReference>
<dbReference type="Gene3D" id="1.10.3720.10">
    <property type="entry name" value="MetI-like"/>
    <property type="match status" value="1"/>
</dbReference>